<name>A0A0N4WWA8_HAEPC</name>
<sequence>MNFIIRSLRKSCMSSFRIESIQRTAAIPFVATSIFLIGRRLATSST</sequence>
<gene>
    <name evidence="1" type="ORF">HPLM_LOCUS16020</name>
</gene>
<protein>
    <submittedName>
        <fullName evidence="1 3">Uncharacterized protein</fullName>
    </submittedName>
</protein>
<reference evidence="3" key="1">
    <citation type="submission" date="2017-02" db="UniProtKB">
        <authorList>
            <consortium name="WormBaseParasite"/>
        </authorList>
    </citation>
    <scope>IDENTIFICATION</scope>
</reference>
<organism evidence="3">
    <name type="scientific">Haemonchus placei</name>
    <name type="common">Barber's pole worm</name>
    <dbReference type="NCBI Taxonomy" id="6290"/>
    <lineage>
        <taxon>Eukaryota</taxon>
        <taxon>Metazoa</taxon>
        <taxon>Ecdysozoa</taxon>
        <taxon>Nematoda</taxon>
        <taxon>Chromadorea</taxon>
        <taxon>Rhabditida</taxon>
        <taxon>Rhabditina</taxon>
        <taxon>Rhabditomorpha</taxon>
        <taxon>Strongyloidea</taxon>
        <taxon>Trichostrongylidae</taxon>
        <taxon>Haemonchus</taxon>
    </lineage>
</organism>
<evidence type="ECO:0000313" key="3">
    <source>
        <dbReference type="WBParaSite" id="HPLM_0001602801-mRNA-1"/>
    </source>
</evidence>
<evidence type="ECO:0000313" key="1">
    <source>
        <dbReference type="EMBL" id="VDO58577.1"/>
    </source>
</evidence>
<evidence type="ECO:0000313" key="2">
    <source>
        <dbReference type="Proteomes" id="UP000268014"/>
    </source>
</evidence>
<dbReference type="AlphaFoldDB" id="A0A0N4WWA8"/>
<accession>A0A0N4WWA8</accession>
<reference evidence="1 2" key="2">
    <citation type="submission" date="2018-11" db="EMBL/GenBank/DDBJ databases">
        <authorList>
            <consortium name="Pathogen Informatics"/>
        </authorList>
    </citation>
    <scope>NUCLEOTIDE SEQUENCE [LARGE SCALE GENOMIC DNA]</scope>
    <source>
        <strain evidence="1 2">MHpl1</strain>
    </source>
</reference>
<dbReference type="EMBL" id="UZAF01019231">
    <property type="protein sequence ID" value="VDO58577.1"/>
    <property type="molecule type" value="Genomic_DNA"/>
</dbReference>
<keyword evidence="2" id="KW-1185">Reference proteome</keyword>
<dbReference type="WBParaSite" id="HPLM_0001602801-mRNA-1">
    <property type="protein sequence ID" value="HPLM_0001602801-mRNA-1"/>
    <property type="gene ID" value="HPLM_0001602801"/>
</dbReference>
<dbReference type="Proteomes" id="UP000268014">
    <property type="component" value="Unassembled WGS sequence"/>
</dbReference>
<proteinExistence type="predicted"/>